<accession>A0A2S6BSR0</accession>
<evidence type="ECO:0000256" key="1">
    <source>
        <dbReference type="SAM" id="MobiDB-lite"/>
    </source>
</evidence>
<sequence length="422" mass="48684">MADTPSPLSGSRKRRHSVGEEDGNAKNVRDKEERNQKWQIKEHIAGRALTHRYSNLALNMALAFIDFEDERDRSRFKIDALKRWDHPLQRGTAGGRREMIVASEFERWEAGKPRPPLFFAAWDVDDWNWDELQEVWNFKYEGPATIWGTLNQQGELVVRAWPDGWDNPVAISDETRARLAWTLDMGAFAASVKRADAIARAFENAERSTDPNRCITRDEARLIETYVSSYKLGLKFIKHAGWLDFHSGERNRWQEERQAQGKLVWRRLQDAYGPLNLPSKETLAIAAVLTEQATPEYLDDAQRLKWLDESYYDAMLILIHTRIWCTTVDSPARNSIQGFPFDRGSIPLALVDNAGKEKPGVRDLLDEWKELCNKRIVTTTPDLKRLGCASPIAAKSLESRLRHHKDETGIPVQWDWRVSYQT</sequence>
<organism evidence="2 3">
    <name type="scientific">Cercospora berteroae</name>
    <dbReference type="NCBI Taxonomy" id="357750"/>
    <lineage>
        <taxon>Eukaryota</taxon>
        <taxon>Fungi</taxon>
        <taxon>Dikarya</taxon>
        <taxon>Ascomycota</taxon>
        <taxon>Pezizomycotina</taxon>
        <taxon>Dothideomycetes</taxon>
        <taxon>Dothideomycetidae</taxon>
        <taxon>Mycosphaerellales</taxon>
        <taxon>Mycosphaerellaceae</taxon>
        <taxon>Cercospora</taxon>
    </lineage>
</organism>
<feature type="compositionally biased region" description="Basic and acidic residues" evidence="1">
    <location>
        <begin position="17"/>
        <end position="36"/>
    </location>
</feature>
<dbReference type="AlphaFoldDB" id="A0A2S6BSR0"/>
<name>A0A2S6BSR0_9PEZI</name>
<dbReference type="OrthoDB" id="10290619at2759"/>
<feature type="region of interest" description="Disordered" evidence="1">
    <location>
        <begin position="1"/>
        <end position="36"/>
    </location>
</feature>
<reference evidence="3" key="1">
    <citation type="journal article" date="2017" name="bioRxiv">
        <title>Conservation of a gene cluster reveals novel cercosporin biosynthetic mechanisms and extends production to the genus Colletotrichum.</title>
        <authorList>
            <person name="de Jonge R."/>
            <person name="Ebert M.K."/>
            <person name="Huitt-Roehl C.R."/>
            <person name="Pal P."/>
            <person name="Suttle J.C."/>
            <person name="Spanner R.E."/>
            <person name="Neubauer J.D."/>
            <person name="Jurick W.M.II."/>
            <person name="Stott K.A."/>
            <person name="Secor G.A."/>
            <person name="Thomma B.P.H.J."/>
            <person name="Van de Peer Y."/>
            <person name="Townsend C.A."/>
            <person name="Bolton M.D."/>
        </authorList>
    </citation>
    <scope>NUCLEOTIDE SEQUENCE [LARGE SCALE GENOMIC DNA]</scope>
    <source>
        <strain evidence="3">CBS538.71</strain>
    </source>
</reference>
<comment type="caution">
    <text evidence="2">The sequence shown here is derived from an EMBL/GenBank/DDBJ whole genome shotgun (WGS) entry which is preliminary data.</text>
</comment>
<gene>
    <name evidence="2" type="ORF">CBER1_07726</name>
</gene>
<dbReference type="Proteomes" id="UP000237631">
    <property type="component" value="Unassembled WGS sequence"/>
</dbReference>
<evidence type="ECO:0000313" key="2">
    <source>
        <dbReference type="EMBL" id="PPJ50499.1"/>
    </source>
</evidence>
<dbReference type="EMBL" id="PNEN01001783">
    <property type="protein sequence ID" value="PPJ50499.1"/>
    <property type="molecule type" value="Genomic_DNA"/>
</dbReference>
<evidence type="ECO:0000313" key="3">
    <source>
        <dbReference type="Proteomes" id="UP000237631"/>
    </source>
</evidence>
<keyword evidence="3" id="KW-1185">Reference proteome</keyword>
<proteinExistence type="predicted"/>
<protein>
    <submittedName>
        <fullName evidence="2">Uncharacterized protein</fullName>
    </submittedName>
</protein>